<accession>A0A699HJP5</accession>
<name>A0A699HJP5_TANCI</name>
<evidence type="ECO:0000313" key="1">
    <source>
        <dbReference type="EMBL" id="GEY31244.1"/>
    </source>
</evidence>
<dbReference type="EMBL" id="BKCJ010168199">
    <property type="protein sequence ID" value="GEY31244.1"/>
    <property type="molecule type" value="Genomic_DNA"/>
</dbReference>
<protein>
    <submittedName>
        <fullName evidence="1">Uncharacterized protein</fullName>
    </submittedName>
</protein>
<proteinExistence type="predicted"/>
<sequence length="122" mass="12222">MMTFGGRGTSIQVLLPMGALYSSHIACFQLGSRKAWNGDLGIGEEVVTCKLYLGLAFIVLTLERVSIGCCEEGGGGSGGGVIGGVSVVCGDGVDSGVGGVVYGVVCGFVCRVVCGVVYCGVC</sequence>
<reference evidence="1" key="1">
    <citation type="journal article" date="2019" name="Sci. Rep.">
        <title>Draft genome of Tanacetum cinerariifolium, the natural source of mosquito coil.</title>
        <authorList>
            <person name="Yamashiro T."/>
            <person name="Shiraishi A."/>
            <person name="Satake H."/>
            <person name="Nakayama K."/>
        </authorList>
    </citation>
    <scope>NUCLEOTIDE SEQUENCE</scope>
</reference>
<organism evidence="1">
    <name type="scientific">Tanacetum cinerariifolium</name>
    <name type="common">Dalmatian daisy</name>
    <name type="synonym">Chrysanthemum cinerariifolium</name>
    <dbReference type="NCBI Taxonomy" id="118510"/>
    <lineage>
        <taxon>Eukaryota</taxon>
        <taxon>Viridiplantae</taxon>
        <taxon>Streptophyta</taxon>
        <taxon>Embryophyta</taxon>
        <taxon>Tracheophyta</taxon>
        <taxon>Spermatophyta</taxon>
        <taxon>Magnoliopsida</taxon>
        <taxon>eudicotyledons</taxon>
        <taxon>Gunneridae</taxon>
        <taxon>Pentapetalae</taxon>
        <taxon>asterids</taxon>
        <taxon>campanulids</taxon>
        <taxon>Asterales</taxon>
        <taxon>Asteraceae</taxon>
        <taxon>Asteroideae</taxon>
        <taxon>Anthemideae</taxon>
        <taxon>Anthemidinae</taxon>
        <taxon>Tanacetum</taxon>
    </lineage>
</organism>
<comment type="caution">
    <text evidence="1">The sequence shown here is derived from an EMBL/GenBank/DDBJ whole genome shotgun (WGS) entry which is preliminary data.</text>
</comment>
<gene>
    <name evidence="1" type="ORF">Tci_403218</name>
</gene>
<dbReference type="AlphaFoldDB" id="A0A699HJP5"/>